<dbReference type="PANTHER" id="PTHR45588:SF1">
    <property type="entry name" value="WW DOMAIN-CONTAINING PROTEIN"/>
    <property type="match status" value="1"/>
</dbReference>
<protein>
    <submittedName>
        <fullName evidence="1">Tetratricopeptide repeat protein</fullName>
    </submittedName>
</protein>
<gene>
    <name evidence="1" type="ORF">F7R25_16935</name>
</gene>
<organism evidence="1 2">
    <name type="scientific">Burkholderia stagnalis</name>
    <dbReference type="NCBI Taxonomy" id="1503054"/>
    <lineage>
        <taxon>Bacteria</taxon>
        <taxon>Pseudomonadati</taxon>
        <taxon>Pseudomonadota</taxon>
        <taxon>Betaproteobacteria</taxon>
        <taxon>Burkholderiales</taxon>
        <taxon>Burkholderiaceae</taxon>
        <taxon>Burkholderia</taxon>
        <taxon>Burkholderia cepacia complex</taxon>
    </lineage>
</organism>
<comment type="caution">
    <text evidence="1">The sequence shown here is derived from an EMBL/GenBank/DDBJ whole genome shotgun (WGS) entry which is preliminary data.</text>
</comment>
<accession>A0A6L3MWX7</accession>
<dbReference type="PANTHER" id="PTHR45588">
    <property type="entry name" value="TPR DOMAIN-CONTAINING PROTEIN"/>
    <property type="match status" value="1"/>
</dbReference>
<dbReference type="AlphaFoldDB" id="A0A6L3MWX7"/>
<proteinExistence type="predicted"/>
<evidence type="ECO:0000313" key="2">
    <source>
        <dbReference type="Proteomes" id="UP000473470"/>
    </source>
</evidence>
<sequence length="635" mass="71117">MGTTDNRSRSGGDGNIRNASRQACLAGAIGLVAALSAPCAMSASGGDVHGAMVHSMQGMESEHMMSALPGSKSSFALSAIAADDPEPPTDFQLGSLTKEIKTANPETQAFFDQGLRFYCAFNFRESYRAYKAALKRDPDCVMCRWGIAMSLGVNINQLDQPEQDRRIAQQMLRDALRIRDADPKERALVEALLPRYEAHRQVPDESERQNRRNKDYAGAMTALARRYPDDPDIQTLYADAVMNLRPWEYWDRQGNPAYHDIPPAVDAVEGGLKAHAEHMGLVHWYIHIREGSTEPNVVTPFADKLPDLAPGAGHLVHMPSHIYYRTGDHLKSFEANRKATLSDETYFKKVDAGPGGGIAHPDGDRYRWGYYRHNIHFALASAILTGNVEDMNWAADRLRHSEGEGVTFRTDRYRGVYYQSLPYFMSPGEIIQQPPPDGTAKDWRYARISWDYAQVLAHVRKRDAGGARRAYVQLDKDVIAFRNERRDEVMGHQAAQIMQSVAHARIDQMNGDAQSGVRVLERSAGQQDAMNYDEPPYWMVPVRQTLAALLIDLGRYDNAIKVLHASLGNDDPNRDLYTSFKGNGWAYFGLTQAYERKGIENLTPGQRQDYDGARKRLAEYCPPAGRACALSLDRM</sequence>
<dbReference type="EMBL" id="VZOK01000022">
    <property type="protein sequence ID" value="KAB0637190.1"/>
    <property type="molecule type" value="Genomic_DNA"/>
</dbReference>
<dbReference type="Proteomes" id="UP000473470">
    <property type="component" value="Unassembled WGS sequence"/>
</dbReference>
<reference evidence="1 2" key="1">
    <citation type="submission" date="2019-09" db="EMBL/GenBank/DDBJ databases">
        <title>Draft genome sequences of 48 bacterial type strains from the CCUG.</title>
        <authorList>
            <person name="Tunovic T."/>
            <person name="Pineiro-Iglesias B."/>
            <person name="Unosson C."/>
            <person name="Inganas E."/>
            <person name="Ohlen M."/>
            <person name="Cardew S."/>
            <person name="Jensie-Markopoulos S."/>
            <person name="Salva-Serra F."/>
            <person name="Jaen-Luchoro D."/>
            <person name="Karlsson R."/>
            <person name="Svensson-Stadler L."/>
            <person name="Chun J."/>
            <person name="Moore E."/>
        </authorList>
    </citation>
    <scope>NUCLEOTIDE SEQUENCE [LARGE SCALE GENOMIC DNA]</scope>
    <source>
        <strain evidence="1 2">CCUG 65686</strain>
    </source>
</reference>
<evidence type="ECO:0000313" key="1">
    <source>
        <dbReference type="EMBL" id="KAB0637190.1"/>
    </source>
</evidence>
<name>A0A6L3MWX7_9BURK</name>